<name>A0AAU7GGD4_9MICO</name>
<dbReference type="PANTHER" id="PTHR34724:SF4">
    <property type="entry name" value="EXPRESSED PROTEIN"/>
    <property type="match status" value="1"/>
</dbReference>
<reference evidence="1" key="1">
    <citation type="submission" date="2024-05" db="EMBL/GenBank/DDBJ databases">
        <title>The Natural Products Discovery Center: Release of the First 8490 Sequenced Strains for Exploring Actinobacteria Biosynthetic Diversity.</title>
        <authorList>
            <person name="Kalkreuter E."/>
            <person name="Kautsar S.A."/>
            <person name="Yang D."/>
            <person name="Bader C.D."/>
            <person name="Teijaro C.N."/>
            <person name="Fluegel L."/>
            <person name="Davis C.M."/>
            <person name="Simpson J.R."/>
            <person name="Lauterbach L."/>
            <person name="Steele A.D."/>
            <person name="Gui C."/>
            <person name="Meng S."/>
            <person name="Li G."/>
            <person name="Viehrig K."/>
            <person name="Ye F."/>
            <person name="Su P."/>
            <person name="Kiefer A.F."/>
            <person name="Nichols A."/>
            <person name="Cepeda A.J."/>
            <person name="Yan W."/>
            <person name="Fan B."/>
            <person name="Jiang Y."/>
            <person name="Adhikari A."/>
            <person name="Zheng C.-J."/>
            <person name="Schuster L."/>
            <person name="Cowan T.M."/>
            <person name="Smanski M.J."/>
            <person name="Chevrette M.G."/>
            <person name="de Carvalho L.P.S."/>
            <person name="Shen B."/>
        </authorList>
    </citation>
    <scope>NUCLEOTIDE SEQUENCE</scope>
    <source>
        <strain evidence="1">NPDC080035</strain>
    </source>
</reference>
<evidence type="ECO:0000313" key="1">
    <source>
        <dbReference type="EMBL" id="XBM50012.1"/>
    </source>
</evidence>
<dbReference type="RefSeq" id="WP_348789922.1">
    <property type="nucleotide sequence ID" value="NZ_CP157390.1"/>
</dbReference>
<dbReference type="EMBL" id="CP157390">
    <property type="protein sequence ID" value="XBM50012.1"/>
    <property type="molecule type" value="Genomic_DNA"/>
</dbReference>
<sequence>MCYPATCTVCGKTTWSGCGQHVDDVRKRVPAAQWCNGDHTDAERATTSGGGFFGRVFGRNAR</sequence>
<organism evidence="1">
    <name type="scientific">Leifsonia sp. NPDC080035</name>
    <dbReference type="NCBI Taxonomy" id="3143936"/>
    <lineage>
        <taxon>Bacteria</taxon>
        <taxon>Bacillati</taxon>
        <taxon>Actinomycetota</taxon>
        <taxon>Actinomycetes</taxon>
        <taxon>Micrococcales</taxon>
        <taxon>Microbacteriaceae</taxon>
        <taxon>Leifsonia</taxon>
    </lineage>
</organism>
<dbReference type="PANTHER" id="PTHR34724">
    <property type="entry name" value="OS12G0596101 PROTEIN"/>
    <property type="match status" value="1"/>
</dbReference>
<dbReference type="AlphaFoldDB" id="A0AAU7GGD4"/>
<accession>A0AAU7GGD4</accession>
<proteinExistence type="predicted"/>
<protein>
    <submittedName>
        <fullName evidence="1">Uncharacterized protein</fullName>
    </submittedName>
</protein>
<gene>
    <name evidence="1" type="ORF">AAME72_09110</name>
</gene>